<evidence type="ECO:0000313" key="2">
    <source>
        <dbReference type="EMBL" id="TRL38817.1"/>
    </source>
</evidence>
<protein>
    <submittedName>
        <fullName evidence="2">ParA family protein</fullName>
    </submittedName>
</protein>
<comment type="caution">
    <text evidence="2">The sequence shown here is derived from an EMBL/GenBank/DDBJ whole genome shotgun (WGS) entry which is preliminary data.</text>
</comment>
<name>A0A549TAB9_9HYPH</name>
<dbReference type="Pfam" id="PF07015">
    <property type="entry name" value="VirC1"/>
    <property type="match status" value="1"/>
</dbReference>
<accession>A0A549TAB9</accession>
<feature type="compositionally biased region" description="Basic and acidic residues" evidence="1">
    <location>
        <begin position="241"/>
        <end position="252"/>
    </location>
</feature>
<proteinExistence type="predicted"/>
<evidence type="ECO:0000313" key="3">
    <source>
        <dbReference type="Proteomes" id="UP000316801"/>
    </source>
</evidence>
<reference evidence="2 3" key="1">
    <citation type="submission" date="2019-07" db="EMBL/GenBank/DDBJ databases">
        <title>Ln-dependent methylotrophs.</title>
        <authorList>
            <person name="Tani A."/>
        </authorList>
    </citation>
    <scope>NUCLEOTIDE SEQUENCE [LARGE SCALE GENOMIC DNA]</scope>
    <source>
        <strain evidence="2 3">SM12</strain>
    </source>
</reference>
<dbReference type="PIRSF" id="PIRSF009320">
    <property type="entry name" value="Nuc_binding_HP_1000"/>
    <property type="match status" value="1"/>
</dbReference>
<dbReference type="InterPro" id="IPR050678">
    <property type="entry name" value="DNA_Partitioning_ATPase"/>
</dbReference>
<keyword evidence="3" id="KW-1185">Reference proteome</keyword>
<dbReference type="Proteomes" id="UP000316801">
    <property type="component" value="Unassembled WGS sequence"/>
</dbReference>
<dbReference type="EMBL" id="VJMG01000028">
    <property type="protein sequence ID" value="TRL38817.1"/>
    <property type="molecule type" value="Genomic_DNA"/>
</dbReference>
<dbReference type="InterPro" id="IPR027417">
    <property type="entry name" value="P-loop_NTPase"/>
</dbReference>
<dbReference type="AlphaFoldDB" id="A0A549TAB9"/>
<dbReference type="RefSeq" id="WP_143125376.1">
    <property type="nucleotide sequence ID" value="NZ_VJMG01000028.1"/>
</dbReference>
<dbReference type="CDD" id="cd02042">
    <property type="entry name" value="ParAB_family"/>
    <property type="match status" value="1"/>
</dbReference>
<organism evidence="2 3">
    <name type="scientific">Rhizobium straminoryzae</name>
    <dbReference type="NCBI Taxonomy" id="1387186"/>
    <lineage>
        <taxon>Bacteria</taxon>
        <taxon>Pseudomonadati</taxon>
        <taxon>Pseudomonadota</taxon>
        <taxon>Alphaproteobacteria</taxon>
        <taxon>Hyphomicrobiales</taxon>
        <taxon>Rhizobiaceae</taxon>
        <taxon>Rhizobium/Agrobacterium group</taxon>
        <taxon>Rhizobium</taxon>
    </lineage>
</organism>
<dbReference type="SUPFAM" id="SSF52540">
    <property type="entry name" value="P-loop containing nucleoside triphosphate hydrolases"/>
    <property type="match status" value="1"/>
</dbReference>
<evidence type="ECO:0000256" key="1">
    <source>
        <dbReference type="SAM" id="MobiDB-lite"/>
    </source>
</evidence>
<dbReference type="Gene3D" id="3.40.50.300">
    <property type="entry name" value="P-loop containing nucleotide triphosphate hydrolases"/>
    <property type="match status" value="1"/>
</dbReference>
<dbReference type="InterPro" id="IPR009744">
    <property type="entry name" value="VirC1"/>
</dbReference>
<sequence>MPTITFANTKGGAGKTTVALVLAAELAQRGLRVALLDTDPQQWITRWHRLSEKPANFTVVSNVSEETIEQEVKTLGKKMDYVIIDVAGGVTPLLAKSIGLSERVMIPVQGCAMDAAGAAQVLEILRELAAQCDIRIAHSVVLTRINSIITTRALMAVKALLAEQQVHVLETALIERAAYRDMFVTGGTLHTMEAERVSNLDKAQENARLFAEEVMSLVPMKVAKAKTAKADGAKAKATKAPKTESAKQRKAA</sequence>
<dbReference type="PANTHER" id="PTHR13696">
    <property type="entry name" value="P-LOOP CONTAINING NUCLEOSIDE TRIPHOSPHATE HYDROLASE"/>
    <property type="match status" value="1"/>
</dbReference>
<feature type="region of interest" description="Disordered" evidence="1">
    <location>
        <begin position="227"/>
        <end position="252"/>
    </location>
</feature>
<gene>
    <name evidence="2" type="ORF">FNA46_11695</name>
</gene>
<dbReference type="PANTHER" id="PTHR13696:SF96">
    <property type="entry name" value="COBQ_COBB_MIND_PARA NUCLEOTIDE BINDING DOMAIN-CONTAINING PROTEIN"/>
    <property type="match status" value="1"/>
</dbReference>